<organism evidence="8 9">
    <name type="scientific">Thiopseudomonas alkaliphila</name>
    <dbReference type="NCBI Taxonomy" id="1697053"/>
    <lineage>
        <taxon>Bacteria</taxon>
        <taxon>Pseudomonadati</taxon>
        <taxon>Pseudomonadota</taxon>
        <taxon>Gammaproteobacteria</taxon>
        <taxon>Pseudomonadales</taxon>
        <taxon>Pseudomonadaceae</taxon>
        <taxon>Thiopseudomonas</taxon>
    </lineage>
</organism>
<feature type="transmembrane region" description="Helical" evidence="7">
    <location>
        <begin position="37"/>
        <end position="56"/>
    </location>
</feature>
<evidence type="ECO:0000256" key="5">
    <source>
        <dbReference type="ARBA" id="ARBA00022989"/>
    </source>
</evidence>
<sequence length="347" mass="36750">MGVKVTAVWAKGSMLSGILFAGALAIAASLLSQWPVLAAHGLGVLTVAVMLGMLLGNALPNHWHAQLAPGLNFSKQRLLRIGVALFGLRLSLSEVLQVGVGALVVDALMMLSTIVLAIWLGTKLLRLSTVDALLIGSGHAVCGAAAVLACSGMVKAKDNQVAIAVACVVIFGTLSMLLYPWLYQLQLGFFADDHAFGVFTGATVHEVAQVVAIGTALPEATAQAALVSKLIRVLLLAPFILLLGWWWLRRQTDVGVTSSEKVQVPMPVFVFGFIACMLLNTWFPLSLAQAKWAYWLDDLLLATAMAALGLGTRWRDLKQAGIKPLLLAAVLTLQLMLLGALASSVIL</sequence>
<accession>A0A0K1XC71</accession>
<dbReference type="InterPro" id="IPR018383">
    <property type="entry name" value="UPF0324_pro"/>
</dbReference>
<dbReference type="Pfam" id="PF03601">
    <property type="entry name" value="Cons_hypoth698"/>
    <property type="match status" value="1"/>
</dbReference>
<evidence type="ECO:0000256" key="2">
    <source>
        <dbReference type="ARBA" id="ARBA00007977"/>
    </source>
</evidence>
<name>A0A0K1XC71_9GAMM</name>
<keyword evidence="4 7" id="KW-0812">Transmembrane</keyword>
<keyword evidence="9" id="KW-1185">Reference proteome</keyword>
<dbReference type="EMBL" id="CP012365">
    <property type="protein sequence ID" value="AKX58931.1"/>
    <property type="molecule type" value="Genomic_DNA"/>
</dbReference>
<protein>
    <recommendedName>
        <fullName evidence="10">Integral membrane protein (TIGR00698 family)</fullName>
    </recommendedName>
</protein>
<evidence type="ECO:0000256" key="3">
    <source>
        <dbReference type="ARBA" id="ARBA00022475"/>
    </source>
</evidence>
<gene>
    <name evidence="8" type="ORF">AKN88_02505</name>
</gene>
<dbReference type="PATRIC" id="fig|1698449.3.peg.502"/>
<feature type="transmembrane region" description="Helical" evidence="7">
    <location>
        <begin position="98"/>
        <end position="120"/>
    </location>
</feature>
<dbReference type="PANTHER" id="PTHR30106">
    <property type="entry name" value="INNER MEMBRANE PROTEIN YEIH-RELATED"/>
    <property type="match status" value="1"/>
</dbReference>
<keyword evidence="5 7" id="KW-1133">Transmembrane helix</keyword>
<dbReference type="PANTHER" id="PTHR30106:SF2">
    <property type="entry name" value="UPF0324 INNER MEMBRANE PROTEIN YEIH"/>
    <property type="match status" value="1"/>
</dbReference>
<dbReference type="NCBIfam" id="TIGR00698">
    <property type="entry name" value="YeiH family putative sulfate export transporter"/>
    <property type="match status" value="1"/>
</dbReference>
<evidence type="ECO:0000313" key="9">
    <source>
        <dbReference type="Proteomes" id="UP000063953"/>
    </source>
</evidence>
<evidence type="ECO:0008006" key="10">
    <source>
        <dbReference type="Google" id="ProtNLM"/>
    </source>
</evidence>
<feature type="transmembrane region" description="Helical" evidence="7">
    <location>
        <begin position="195"/>
        <end position="218"/>
    </location>
</feature>
<keyword evidence="6 7" id="KW-0472">Membrane</keyword>
<evidence type="ECO:0000256" key="6">
    <source>
        <dbReference type="ARBA" id="ARBA00023136"/>
    </source>
</evidence>
<feature type="transmembrane region" description="Helical" evidence="7">
    <location>
        <begin position="230"/>
        <end position="248"/>
    </location>
</feature>
<evidence type="ECO:0000256" key="1">
    <source>
        <dbReference type="ARBA" id="ARBA00004651"/>
    </source>
</evidence>
<dbReference type="AlphaFoldDB" id="A0A0K1XC71"/>
<dbReference type="GO" id="GO:0005886">
    <property type="term" value="C:plasma membrane"/>
    <property type="evidence" value="ECO:0007669"/>
    <property type="project" value="UniProtKB-SubCell"/>
</dbReference>
<evidence type="ECO:0000256" key="7">
    <source>
        <dbReference type="SAM" id="Phobius"/>
    </source>
</evidence>
<feature type="transmembrane region" description="Helical" evidence="7">
    <location>
        <begin position="132"/>
        <end position="154"/>
    </location>
</feature>
<feature type="transmembrane region" description="Helical" evidence="7">
    <location>
        <begin position="12"/>
        <end position="31"/>
    </location>
</feature>
<feature type="transmembrane region" description="Helical" evidence="7">
    <location>
        <begin position="268"/>
        <end position="286"/>
    </location>
</feature>
<evidence type="ECO:0000256" key="4">
    <source>
        <dbReference type="ARBA" id="ARBA00022692"/>
    </source>
</evidence>
<reference evidence="8 9" key="1">
    <citation type="journal article" date="2015" name="Genome Announc.">
        <title>Genome Sequences of Oblitimonas alkaliphila gen. nov. sp. nov. (Proposed), a Novel Bacterium of the Pseudomonadaceae Family.</title>
        <authorList>
            <person name="Lauer A.C."/>
            <person name="Nicholson A.C."/>
            <person name="Humrighouse B.W."/>
            <person name="Emery B."/>
            <person name="Drobish A."/>
            <person name="Juieng P."/>
            <person name="Loparev V."/>
            <person name="McQuiston J.R."/>
        </authorList>
    </citation>
    <scope>NUCLEOTIDE SEQUENCE [LARGE SCALE GENOMIC DNA]</scope>
    <source>
        <strain evidence="8 9">E5571</strain>
    </source>
</reference>
<dbReference type="Proteomes" id="UP000063953">
    <property type="component" value="Chromosome"/>
</dbReference>
<evidence type="ECO:0000313" key="8">
    <source>
        <dbReference type="EMBL" id="AKX58931.1"/>
    </source>
</evidence>
<feature type="transmembrane region" description="Helical" evidence="7">
    <location>
        <begin position="324"/>
        <end position="346"/>
    </location>
</feature>
<feature type="transmembrane region" description="Helical" evidence="7">
    <location>
        <begin position="160"/>
        <end position="183"/>
    </location>
</feature>
<feature type="transmembrane region" description="Helical" evidence="7">
    <location>
        <begin position="77"/>
        <end position="92"/>
    </location>
</feature>
<dbReference type="RefSeq" id="WP_053099842.1">
    <property type="nucleotide sequence ID" value="NZ_CP012365.1"/>
</dbReference>
<comment type="subcellular location">
    <subcellularLocation>
        <location evidence="1">Cell membrane</location>
        <topology evidence="1">Multi-pass membrane protein</topology>
    </subcellularLocation>
</comment>
<keyword evidence="3" id="KW-1003">Cell membrane</keyword>
<feature type="transmembrane region" description="Helical" evidence="7">
    <location>
        <begin position="292"/>
        <end position="312"/>
    </location>
</feature>
<comment type="similarity">
    <text evidence="2">Belongs to the UPF0324 family.</text>
</comment>
<proteinExistence type="inferred from homology"/>
<dbReference type="InterPro" id="IPR004630">
    <property type="entry name" value="UPF0324_YeiH-like"/>
</dbReference>